<dbReference type="Gene3D" id="2.60.40.10">
    <property type="entry name" value="Immunoglobulins"/>
    <property type="match status" value="11"/>
</dbReference>
<feature type="signal peptide" evidence="3">
    <location>
        <begin position="1"/>
        <end position="22"/>
    </location>
</feature>
<evidence type="ECO:0000313" key="6">
    <source>
        <dbReference type="Proteomes" id="UP000319424"/>
    </source>
</evidence>
<dbReference type="Pfam" id="PF17936">
    <property type="entry name" value="Big_6"/>
    <property type="match status" value="5"/>
</dbReference>
<evidence type="ECO:0000313" key="5">
    <source>
        <dbReference type="EMBL" id="TRW24156.1"/>
    </source>
</evidence>
<dbReference type="NCBIfam" id="NF033510">
    <property type="entry name" value="Ca_tandemer"/>
    <property type="match status" value="5"/>
</dbReference>
<reference evidence="5 6" key="1">
    <citation type="submission" date="2019-07" db="EMBL/GenBank/DDBJ databases">
        <title>Criibacterium bergeronii gen. nov., sp. nov. isolated from human clinical samples.</title>
        <authorList>
            <person name="Maheux A.F."/>
            <person name="Boudreau D.K."/>
            <person name="Berube E."/>
            <person name="Brodeur S."/>
            <person name="Bernard K.A."/>
            <person name="Abed J.Y."/>
            <person name="Ducrey E."/>
            <person name="Guay E.F."/>
            <person name="Raymond F."/>
            <person name="Corbeil J."/>
            <person name="Domingo M.-C."/>
            <person name="Roy P.H."/>
            <person name="Boissinot M."/>
            <person name="Tocheva E.I."/>
            <person name="Omar R.F."/>
        </authorList>
    </citation>
    <scope>NUCLEOTIDE SEQUENCE [LARGE SCALE GENOMIC DNA]</scope>
    <source>
        <strain evidence="5 6">CCRI-24246</strain>
    </source>
</reference>
<sequence>MKRKKISAVLLASILAATPVFQLRQSFAEPGGGSPSDAIPVAGVNAAQKGTVWGKVYVSMNASPVSCDAAPPADIPLSDVPIIYRWMDKDGSISPYYKTSSGSDGSYFIKMPSFTTNINGKEVTHNFVAGIIANYQQIQMFIDPEWFKSGEGAKYQSAFNSLYGNFGGINSIMSGYTTWESVQQQVKNFNILVQKKPNTTLHSGTPVQTQPTAPLGTNYKSFAELNRVRGIVFYDWGYTELCTYSPAYTEGDRPIKGKKVTVTVGNKSGGGYQTFTTTTNAEGIFDIDLKDKKVDIKQIYVSVEGIQDATFYTPFATQQYYSAPEVGGAIGSLITQKLYSLDFAYKANPEFNIVKYDTTGSADTTAYPGYQVSTSTTKVAEQSGPYTIRWVKPVLNAKGEITGTQIISTSEPLYPDNNRELPDFPMYVPETLEQDTIYRAELVSPTGKVMQLDSFLAKKDAPQEKVVPAPVINPVTSDDKVITGTAPANSTVTVTLQNGVQVTATTDANGAWSAPLPSTVSLTENQTITAKTTVDGKDSVASNTVVTQKPTPKQSELPTIDTIDTETTNITGTGTPGSKVTVTVDGMSQTVEVNSSGKWTSPVPSGAKLDAGDTVSATQTTTVNGNDLEPSAPSTTKVIKAVKPISEVPVINPVNTESEEITGTGKPGSTVTVTIGSQVITKTVGSDNTWSIPISELTNHLTADTNITATQTETGKDQSSAINTVVTPAPVKNIAPPTINPAKQGDTSVKGSGQPNTNITVIIDGTPHDVTTNSDGSWELNGLNLQPGATIEVTQTVDGKTQTATTTVSAVISGTLEPPTIDPVRYGIVNFTGTAKPNASITIVTPKKTYTGTADSDGKYNIPIGAIVLDNGNVISATQTVNGQTSAAATTTFTKDGVKQNSSYLPPSIDNVSTISTSVSGTGVKGSPIKVTLQDGTLIGETTVGDDGKWTVPVLSNVTLQEGNTVTVVATNTDNNVKPKTGTASTTVYKDTTPAKAPTITQPKAGDAKVSGTNGTPGAKITVAFPNGSEETATVQPDGTWGVQVPSGVTLVPDDKITATETYNGQDVSSSTQVSPAPVTNQPSAPPTINPVTATSTEITGTGEKGATISVTYPTAGGVVTKKVTVDTTGTWTVQLGSSETLSPDGTISAKQDIDGTNDNTFKYSPEVTTKVPQKPVAQIVIPTPTISTVKAEDKVIQGKGEVGATVTVTLPDGTKTTAVVDNNKNWIVNVPPTMTLKETQEIKATQTLDGGTTPSAEIKTTIIKKEEPTQSNAPTIDPMQIGATIVSGTGDKGSRITLTIPKSTNVSGATDTILKDIIVGNDGKWKATIPPNTLIDSTNNKVTAVQTTTTSTGTELPQSGAVTATIPLPDPNAQTSKSAQPVVNPPIAGETTITGKGAPDSTITVTVPDPNDPSTTKIITATVDEHGDWTATVPQLKTTDNITVTQKTGANIDSDEVSVTPQQVTKSDTPKIDEVSSEDKNITGTGKTGATVTVTVNDENKASAKVVDGTWAIPITTKLDGGEIIKAVQKDGLNTSSEPASVRVKEETEVSNPPTITTPSVGATTVSGTGTPGSEIELTLPGGHKVTTTVKDDSYLDDSGKPVVKGTWTVPLKYLVDDSNTGKREIEYKLNPSDTITATQHTDGMKISRSVSASTASQSGGSSSSSSSSSSVNSGGSGGSGGTKPNKDTKKEDAKSPQTTEKATIQNVTDNLIKGTTTPNSSIKAYDKDNKLIGKTKSDEDGKFSLEMLRQVSGTRVKLQITDENGNQTVTYIEIGEAEIPLGTITLNRKDHMAYMVGYPDKTFRPSRSMTRAELATVLYNISILPNAGGENSLFKDIKPMDWFAIKVNVIGGYNVMSGYEDKSFRPLNGITREEFASVMARFIPATDKTNPFSDSQDRWSSDAIGALYQAGYITGYPDGTFKPEKEITRAEVESIINKMLDRKADSQAYSLVSQHFTDVNENHWAYNDIIEATNSHDYNRRDSLGIQEDWTENTTNKKTY</sequence>
<dbReference type="Proteomes" id="UP000319424">
    <property type="component" value="Unassembled WGS sequence"/>
</dbReference>
<name>A0A552V103_9FIRM</name>
<feature type="compositionally biased region" description="Polar residues" evidence="2">
    <location>
        <begin position="1697"/>
        <end position="1722"/>
    </location>
</feature>
<feature type="domain" description="SLH" evidence="4">
    <location>
        <begin position="1832"/>
        <end position="1888"/>
    </location>
</feature>
<evidence type="ECO:0000256" key="1">
    <source>
        <dbReference type="ARBA" id="ARBA00022737"/>
    </source>
</evidence>
<feature type="region of interest" description="Disordered" evidence="2">
    <location>
        <begin position="1637"/>
        <end position="1722"/>
    </location>
</feature>
<feature type="region of interest" description="Disordered" evidence="2">
    <location>
        <begin position="994"/>
        <end position="1014"/>
    </location>
</feature>
<dbReference type="PANTHER" id="PTHR43308">
    <property type="entry name" value="OUTER MEMBRANE PROTEIN ALPHA-RELATED"/>
    <property type="match status" value="1"/>
</dbReference>
<dbReference type="InterPro" id="IPR051465">
    <property type="entry name" value="Cell_Envelope_Struct_Comp"/>
</dbReference>
<feature type="compositionally biased region" description="Low complexity" evidence="2">
    <location>
        <begin position="1649"/>
        <end position="1675"/>
    </location>
</feature>
<keyword evidence="3" id="KW-0732">Signal</keyword>
<feature type="compositionally biased region" description="Low complexity" evidence="2">
    <location>
        <begin position="1558"/>
        <end position="1569"/>
    </location>
</feature>
<comment type="caution">
    <text evidence="5">The sequence shown here is derived from an EMBL/GenBank/DDBJ whole genome shotgun (WGS) entry which is preliminary data.</text>
</comment>
<evidence type="ECO:0000259" key="4">
    <source>
        <dbReference type="PROSITE" id="PS51272"/>
    </source>
</evidence>
<keyword evidence="1" id="KW-0677">Repeat</keyword>
<feature type="region of interest" description="Disordered" evidence="2">
    <location>
        <begin position="1537"/>
        <end position="1569"/>
    </location>
</feature>
<accession>A0A552V103</accession>
<proteinExistence type="predicted"/>
<dbReference type="Pfam" id="PF00395">
    <property type="entry name" value="SLH"/>
    <property type="match status" value="3"/>
</dbReference>
<dbReference type="InterPro" id="IPR041498">
    <property type="entry name" value="Big_6"/>
</dbReference>
<feature type="domain" description="SLH" evidence="4">
    <location>
        <begin position="1889"/>
        <end position="1952"/>
    </location>
</feature>
<feature type="compositionally biased region" description="Polar residues" evidence="2">
    <location>
        <begin position="1062"/>
        <end position="1083"/>
    </location>
</feature>
<dbReference type="RefSeq" id="WP_144398507.1">
    <property type="nucleotide sequence ID" value="NZ_VJXW01000014.1"/>
</dbReference>
<evidence type="ECO:0000256" key="3">
    <source>
        <dbReference type="SAM" id="SignalP"/>
    </source>
</evidence>
<dbReference type="OrthoDB" id="43070at2"/>
<feature type="chain" id="PRO_5038435493" description="SLH domain-containing protein" evidence="3">
    <location>
        <begin position="23"/>
        <end position="2002"/>
    </location>
</feature>
<dbReference type="PROSITE" id="PS51272">
    <property type="entry name" value="SLH"/>
    <property type="match status" value="2"/>
</dbReference>
<evidence type="ECO:0000256" key="2">
    <source>
        <dbReference type="SAM" id="MobiDB-lite"/>
    </source>
</evidence>
<dbReference type="InterPro" id="IPR013783">
    <property type="entry name" value="Ig-like_fold"/>
</dbReference>
<organism evidence="5 6">
    <name type="scientific">Criibacterium bergeronii</name>
    <dbReference type="NCBI Taxonomy" id="1871336"/>
    <lineage>
        <taxon>Bacteria</taxon>
        <taxon>Bacillati</taxon>
        <taxon>Bacillota</taxon>
        <taxon>Clostridia</taxon>
        <taxon>Peptostreptococcales</taxon>
        <taxon>Filifactoraceae</taxon>
        <taxon>Criibacterium</taxon>
    </lineage>
</organism>
<dbReference type="EMBL" id="VJXW01000014">
    <property type="protein sequence ID" value="TRW24156.1"/>
    <property type="molecule type" value="Genomic_DNA"/>
</dbReference>
<gene>
    <name evidence="5" type="ORF">FL857_08715</name>
</gene>
<feature type="region of interest" description="Disordered" evidence="2">
    <location>
        <begin position="1062"/>
        <end position="1091"/>
    </location>
</feature>
<dbReference type="InterPro" id="IPR001119">
    <property type="entry name" value="SLH_dom"/>
</dbReference>
<protein>
    <recommendedName>
        <fullName evidence="4">SLH domain-containing protein</fullName>
    </recommendedName>
</protein>
<feature type="compositionally biased region" description="Basic and acidic residues" evidence="2">
    <location>
        <begin position="1686"/>
        <end position="1696"/>
    </location>
</feature>